<dbReference type="InterPro" id="IPR027417">
    <property type="entry name" value="P-loop_NTPase"/>
</dbReference>
<name>A0A4Y6V546_SACBS</name>
<accession>A0A4Y6V546</accession>
<dbReference type="RefSeq" id="WP_141449952.1">
    <property type="nucleotide sequence ID" value="NZ_CP041217.1"/>
</dbReference>
<gene>
    <name evidence="1" type="ORF">FFV09_22635</name>
</gene>
<dbReference type="AlphaFoldDB" id="A0A4Y6V546"/>
<evidence type="ECO:0000313" key="1">
    <source>
        <dbReference type="EMBL" id="QDH23415.1"/>
    </source>
</evidence>
<organism evidence="1 2">
    <name type="scientific">Saccharibacillus brassicae</name>
    <dbReference type="NCBI Taxonomy" id="2583377"/>
    <lineage>
        <taxon>Bacteria</taxon>
        <taxon>Bacillati</taxon>
        <taxon>Bacillota</taxon>
        <taxon>Bacilli</taxon>
        <taxon>Bacillales</taxon>
        <taxon>Paenibacillaceae</taxon>
        <taxon>Saccharibacillus</taxon>
    </lineage>
</organism>
<sequence>MGQIAFWGIGHGTGVTASVGALAALIGSEYGIRTLVSQPQGEENTLERAFARSINVYGRDQAAEAGTGLDALVRLARSGKLERETVKNNALMIERHRLDLLSGSERMNRLQFENAGGLIGNIYANARAYYDCILLDVRSGADSPAAAQVLEDADLVVVCLNQNIGMLERYFDRSGWPEQLHGKKQLLLFSGYDPDSKYKASSILRKYGHRDSALTLPYNSDFRDAVNDGDIKGFIARSRTLDRKHGNYRFIAEARRTAQKLLEEIGINTRLKHVDAAKGVS</sequence>
<keyword evidence="2" id="KW-1185">Reference proteome</keyword>
<evidence type="ECO:0008006" key="3">
    <source>
        <dbReference type="Google" id="ProtNLM"/>
    </source>
</evidence>
<evidence type="ECO:0000313" key="2">
    <source>
        <dbReference type="Proteomes" id="UP000316968"/>
    </source>
</evidence>
<dbReference type="OrthoDB" id="2842408at2"/>
<dbReference type="EMBL" id="CP041217">
    <property type="protein sequence ID" value="QDH23415.1"/>
    <property type="molecule type" value="Genomic_DNA"/>
</dbReference>
<dbReference type="Gene3D" id="3.40.50.300">
    <property type="entry name" value="P-loop containing nucleotide triphosphate hydrolases"/>
    <property type="match status" value="1"/>
</dbReference>
<reference evidence="1 2" key="1">
    <citation type="submission" date="2019-06" db="EMBL/GenBank/DDBJ databases">
        <title>Saccharibacillus brassicae sp. nov., an endophytic bacterium isolated from Chinese cabbage seeds (Brassica pekinensis).</title>
        <authorList>
            <person name="Jiang L."/>
            <person name="Lee J."/>
            <person name="Kim S.W."/>
        </authorList>
    </citation>
    <scope>NUCLEOTIDE SEQUENCE [LARGE SCALE GENOMIC DNA]</scope>
    <source>
        <strain evidence="2">KCTC 43072 / ATSA2</strain>
    </source>
</reference>
<proteinExistence type="predicted"/>
<dbReference type="KEGG" id="saca:FFV09_22635"/>
<dbReference type="Proteomes" id="UP000316968">
    <property type="component" value="Chromosome"/>
</dbReference>
<protein>
    <recommendedName>
        <fullName evidence="3">ParA family protein</fullName>
    </recommendedName>
</protein>
<dbReference type="SUPFAM" id="SSF52540">
    <property type="entry name" value="P-loop containing nucleoside triphosphate hydrolases"/>
    <property type="match status" value="1"/>
</dbReference>